<accession>A0ABP5F7N4</accession>
<reference evidence="2" key="1">
    <citation type="journal article" date="2019" name="Int. J. Syst. Evol. Microbiol.">
        <title>The Global Catalogue of Microorganisms (GCM) 10K type strain sequencing project: providing services to taxonomists for standard genome sequencing and annotation.</title>
        <authorList>
            <consortium name="The Broad Institute Genomics Platform"/>
            <consortium name="The Broad Institute Genome Sequencing Center for Infectious Disease"/>
            <person name="Wu L."/>
            <person name="Ma J."/>
        </authorList>
    </citation>
    <scope>NUCLEOTIDE SEQUENCE [LARGE SCALE GENOMIC DNA]</scope>
    <source>
        <strain evidence="2">JCM 14283</strain>
    </source>
</reference>
<evidence type="ECO:0000313" key="2">
    <source>
        <dbReference type="Proteomes" id="UP001501285"/>
    </source>
</evidence>
<dbReference type="EMBL" id="BAAANB010000001">
    <property type="protein sequence ID" value="GAA2017455.1"/>
    <property type="molecule type" value="Genomic_DNA"/>
</dbReference>
<organism evidence="1 2">
    <name type="scientific">Terrabacter terrae</name>
    <dbReference type="NCBI Taxonomy" id="318434"/>
    <lineage>
        <taxon>Bacteria</taxon>
        <taxon>Bacillati</taxon>
        <taxon>Actinomycetota</taxon>
        <taxon>Actinomycetes</taxon>
        <taxon>Micrococcales</taxon>
        <taxon>Intrasporangiaceae</taxon>
        <taxon>Terrabacter</taxon>
    </lineage>
</organism>
<keyword evidence="2" id="KW-1185">Reference proteome</keyword>
<comment type="caution">
    <text evidence="1">The sequence shown here is derived from an EMBL/GenBank/DDBJ whole genome shotgun (WGS) entry which is preliminary data.</text>
</comment>
<protein>
    <submittedName>
        <fullName evidence="1">Uncharacterized protein</fullName>
    </submittedName>
</protein>
<sequence>MEKGDDERIRELLTPLNADGRFVVQRCLDPDGIPQFVRVIDMRDRHTDEQERHTEEIRAVARLLWEAGFDVYETPVSRSAWGDLEIHECS</sequence>
<proteinExistence type="predicted"/>
<evidence type="ECO:0000313" key="1">
    <source>
        <dbReference type="EMBL" id="GAA2017455.1"/>
    </source>
</evidence>
<name>A0ABP5F7N4_9MICO</name>
<gene>
    <name evidence="1" type="ORF">GCM10009740_01150</name>
</gene>
<dbReference type="Proteomes" id="UP001501285">
    <property type="component" value="Unassembled WGS sequence"/>
</dbReference>